<keyword evidence="1" id="KW-1185">Reference proteome</keyword>
<dbReference type="Gene3D" id="3.40.50.1820">
    <property type="entry name" value="alpha/beta hydrolase"/>
    <property type="match status" value="1"/>
</dbReference>
<dbReference type="Proteomes" id="UP000036681">
    <property type="component" value="Unplaced"/>
</dbReference>
<dbReference type="WBParaSite" id="ALUE_0000258201-mRNA-1">
    <property type="protein sequence ID" value="ALUE_0000258201-mRNA-1"/>
    <property type="gene ID" value="ALUE_0000258201"/>
</dbReference>
<proteinExistence type="predicted"/>
<evidence type="ECO:0000313" key="2">
    <source>
        <dbReference type="WBParaSite" id="ALUE_0000258201-mRNA-1"/>
    </source>
</evidence>
<organism evidence="1 2">
    <name type="scientific">Ascaris lumbricoides</name>
    <name type="common">Giant roundworm</name>
    <dbReference type="NCBI Taxonomy" id="6252"/>
    <lineage>
        <taxon>Eukaryota</taxon>
        <taxon>Metazoa</taxon>
        <taxon>Ecdysozoa</taxon>
        <taxon>Nematoda</taxon>
        <taxon>Chromadorea</taxon>
        <taxon>Rhabditida</taxon>
        <taxon>Spirurina</taxon>
        <taxon>Ascaridomorpha</taxon>
        <taxon>Ascaridoidea</taxon>
        <taxon>Ascarididae</taxon>
        <taxon>Ascaris</taxon>
    </lineage>
</organism>
<protein>
    <submittedName>
        <fullName evidence="2">Uncharacterized protein</fullName>
    </submittedName>
</protein>
<dbReference type="AlphaFoldDB" id="A0A0M3HM37"/>
<name>A0A0M3HM37_ASCLU</name>
<evidence type="ECO:0000313" key="1">
    <source>
        <dbReference type="Proteomes" id="UP000036681"/>
    </source>
</evidence>
<dbReference type="InterPro" id="IPR029058">
    <property type="entry name" value="AB_hydrolase_fold"/>
</dbReference>
<sequence>MHIAAIRCITRELLVGQILLGGQINKSPLQIPDFRILVYNGDLDTVCDFLGDAWHISALAKQLRMQVNYCCNVCHTSQIEFSKEQFFFYSFRVAICTAFEMLHLAS</sequence>
<reference evidence="2" key="1">
    <citation type="submission" date="2017-02" db="UniProtKB">
        <authorList>
            <consortium name="WormBaseParasite"/>
        </authorList>
    </citation>
    <scope>IDENTIFICATION</scope>
</reference>
<accession>A0A0M3HM37</accession>